<dbReference type="GO" id="GO:0016787">
    <property type="term" value="F:hydrolase activity"/>
    <property type="evidence" value="ECO:0007669"/>
    <property type="project" value="UniProtKB-KW"/>
</dbReference>
<dbReference type="InterPro" id="IPR027417">
    <property type="entry name" value="P-loop_NTPase"/>
</dbReference>
<comment type="subcellular location">
    <subcellularLocation>
        <location evidence="2 14">Nucleus</location>
    </subcellularLocation>
</comment>
<dbReference type="GO" id="GO:0005634">
    <property type="term" value="C:nucleus"/>
    <property type="evidence" value="ECO:0007669"/>
    <property type="project" value="UniProtKB-SubCell"/>
</dbReference>
<dbReference type="Proteomes" id="UP001152798">
    <property type="component" value="Chromosome 4"/>
</dbReference>
<gene>
    <name evidence="16" type="ORF">NEZAVI_LOCUS8938</name>
</gene>
<evidence type="ECO:0000256" key="5">
    <source>
        <dbReference type="ARBA" id="ARBA00022741"/>
    </source>
</evidence>
<dbReference type="FunFam" id="2.40.50.360:FF:000002">
    <property type="entry name" value="RuvB-like helicase"/>
    <property type="match status" value="1"/>
</dbReference>
<evidence type="ECO:0000256" key="10">
    <source>
        <dbReference type="ARBA" id="ARBA00023015"/>
    </source>
</evidence>
<dbReference type="GO" id="GO:0140861">
    <property type="term" value="P:DNA repair-dependent chromatin remodeling"/>
    <property type="evidence" value="ECO:0007669"/>
    <property type="project" value="UniProtKB-ARBA"/>
</dbReference>
<reference evidence="16" key="1">
    <citation type="submission" date="2022-01" db="EMBL/GenBank/DDBJ databases">
        <authorList>
            <person name="King R."/>
        </authorList>
    </citation>
    <scope>NUCLEOTIDE SEQUENCE</scope>
</reference>
<keyword evidence="11 14" id="KW-0804">Transcription</keyword>
<dbReference type="InterPro" id="IPR027238">
    <property type="entry name" value="RuvB-like"/>
</dbReference>
<dbReference type="GO" id="GO:0003678">
    <property type="term" value="F:DNA helicase activity"/>
    <property type="evidence" value="ECO:0007669"/>
    <property type="project" value="UniProtKB-EC"/>
</dbReference>
<proteinExistence type="inferred from homology"/>
<evidence type="ECO:0000259" key="15">
    <source>
        <dbReference type="SMART" id="SM00382"/>
    </source>
</evidence>
<evidence type="ECO:0000313" key="17">
    <source>
        <dbReference type="Proteomes" id="UP001152798"/>
    </source>
</evidence>
<dbReference type="Pfam" id="PF06068">
    <property type="entry name" value="TIP49"/>
    <property type="match status" value="1"/>
</dbReference>
<keyword evidence="14" id="KW-0156">Chromatin regulator</keyword>
<dbReference type="FunFam" id="3.40.50.300:FF:002221">
    <property type="entry name" value="RuvB-like 2"/>
    <property type="match status" value="2"/>
</dbReference>
<dbReference type="Gene3D" id="2.40.50.360">
    <property type="entry name" value="RuvB-like helicase, domain II"/>
    <property type="match status" value="1"/>
</dbReference>
<dbReference type="GO" id="GO:0009968">
    <property type="term" value="P:negative regulation of signal transduction"/>
    <property type="evidence" value="ECO:0007669"/>
    <property type="project" value="UniProtKB-ARBA"/>
</dbReference>
<feature type="domain" description="AAA+ ATPase" evidence="15">
    <location>
        <begin position="68"/>
        <end position="360"/>
    </location>
</feature>
<dbReference type="EC" id="3.6.4.12" evidence="14"/>
<dbReference type="OrthoDB" id="10060499at2759"/>
<dbReference type="InterPro" id="IPR003593">
    <property type="entry name" value="AAA+_ATPase"/>
</dbReference>
<keyword evidence="6 14" id="KW-0227">DNA damage</keyword>
<keyword evidence="9 14" id="KW-0067">ATP-binding</keyword>
<keyword evidence="8 14" id="KW-0347">Helicase</keyword>
<keyword evidence="17" id="KW-1185">Reference proteome</keyword>
<dbReference type="GO" id="GO:0000123">
    <property type="term" value="C:histone acetyltransferase complex"/>
    <property type="evidence" value="ECO:0007669"/>
    <property type="project" value="UniProtKB-ARBA"/>
</dbReference>
<evidence type="ECO:0000256" key="8">
    <source>
        <dbReference type="ARBA" id="ARBA00022806"/>
    </source>
</evidence>
<evidence type="ECO:0000313" key="16">
    <source>
        <dbReference type="EMBL" id="CAH1399504.1"/>
    </source>
</evidence>
<evidence type="ECO:0000256" key="14">
    <source>
        <dbReference type="RuleBase" id="RU363048"/>
    </source>
</evidence>
<name>A0A9P0MNV1_NEZVI</name>
<comment type="catalytic activity">
    <reaction evidence="14">
        <text>ATP + H2O = ADP + phosphate + H(+)</text>
        <dbReference type="Rhea" id="RHEA:13065"/>
        <dbReference type="ChEBI" id="CHEBI:15377"/>
        <dbReference type="ChEBI" id="CHEBI:15378"/>
        <dbReference type="ChEBI" id="CHEBI:30616"/>
        <dbReference type="ChEBI" id="CHEBI:43474"/>
        <dbReference type="ChEBI" id="CHEBI:456216"/>
        <dbReference type="EC" id="3.6.4.12"/>
    </reaction>
</comment>
<dbReference type="SUPFAM" id="SSF52540">
    <property type="entry name" value="P-loop containing nucleoside triphosphate hydrolases"/>
    <property type="match status" value="1"/>
</dbReference>
<evidence type="ECO:0000256" key="9">
    <source>
        <dbReference type="ARBA" id="ARBA00022840"/>
    </source>
</evidence>
<dbReference type="SMART" id="SM00382">
    <property type="entry name" value="AAA"/>
    <property type="match status" value="1"/>
</dbReference>
<sequence length="466" mass="51401">MAAGTQVKNVEVRDIARIERIGAHSHIRGLGLDDSLEARAVSQGMVGQQMARRAAGVVLGMIKEGKIAGRAVLLAGPPGTGKTAIAMGISKSLGKDTPFTAMAGSEIYSLEMSKTEALTQAIRKSIGIRIKEETEIIEGEVVEIQVERPATGVGAKVGKLTLKTTEMETVYDLGTKMIDALTKEKVQSGDVITIDKATGKISRIGRSFTRARDYDATGPQTRFVQCPEGELQKRKEVVHTVSIHEIDVINSRTHGFLALFSGDTGEIKPEVREQINTKIAEWREEGKAEISPGVLFIDEVHMLDIECFSFLNRALEDEMAPVVIMATNRGITNIRGTNYTSPHGIPIDLLDRMIIISTSQYRESELREILKIRCEEEDCELSDDALTVLTRIAMETSLRYAIQLITLAGLVSRRRKSNEVEIEDVKKVYSLFLDEGRSTQILSEYQDQYLYDQKPDVGGSGEPMDL</sequence>
<dbReference type="GO" id="GO:0005524">
    <property type="term" value="F:ATP binding"/>
    <property type="evidence" value="ECO:0007669"/>
    <property type="project" value="UniProtKB-KW"/>
</dbReference>
<keyword evidence="12 14" id="KW-0234">DNA repair</keyword>
<dbReference type="InterPro" id="IPR010339">
    <property type="entry name" value="TIP49_P-loop"/>
</dbReference>
<evidence type="ECO:0000256" key="3">
    <source>
        <dbReference type="ARBA" id="ARBA00007519"/>
    </source>
</evidence>
<dbReference type="GO" id="GO:0045893">
    <property type="term" value="P:positive regulation of DNA-templated transcription"/>
    <property type="evidence" value="ECO:0007669"/>
    <property type="project" value="UniProtKB-ARBA"/>
</dbReference>
<dbReference type="GO" id="GO:0006281">
    <property type="term" value="P:DNA repair"/>
    <property type="evidence" value="ECO:0007669"/>
    <property type="project" value="UniProtKB-KW"/>
</dbReference>
<evidence type="ECO:0000256" key="7">
    <source>
        <dbReference type="ARBA" id="ARBA00022801"/>
    </source>
</evidence>
<protein>
    <recommendedName>
        <fullName evidence="14">RuvB-like helicase</fullName>
        <ecNumber evidence="14">3.6.4.12</ecNumber>
    </recommendedName>
</protein>
<dbReference type="InterPro" id="IPR041048">
    <property type="entry name" value="RuvB-like_C"/>
</dbReference>
<keyword evidence="10 14" id="KW-0805">Transcription regulation</keyword>
<accession>A0A9P0MNV1</accession>
<dbReference type="PANTHER" id="PTHR11093">
    <property type="entry name" value="RUVB-RELATED REPTIN AND PONTIN"/>
    <property type="match status" value="1"/>
</dbReference>
<keyword evidence="5 14" id="KW-0547">Nucleotide-binding</keyword>
<evidence type="ECO:0000256" key="2">
    <source>
        <dbReference type="ARBA" id="ARBA00004123"/>
    </source>
</evidence>
<keyword evidence="13 14" id="KW-0539">Nucleus</keyword>
<organism evidence="16 17">
    <name type="scientific">Nezara viridula</name>
    <name type="common">Southern green stink bug</name>
    <name type="synonym">Cimex viridulus</name>
    <dbReference type="NCBI Taxonomy" id="85310"/>
    <lineage>
        <taxon>Eukaryota</taxon>
        <taxon>Metazoa</taxon>
        <taxon>Ecdysozoa</taxon>
        <taxon>Arthropoda</taxon>
        <taxon>Hexapoda</taxon>
        <taxon>Insecta</taxon>
        <taxon>Pterygota</taxon>
        <taxon>Neoptera</taxon>
        <taxon>Paraneoptera</taxon>
        <taxon>Hemiptera</taxon>
        <taxon>Heteroptera</taxon>
        <taxon>Panheteroptera</taxon>
        <taxon>Pentatomomorpha</taxon>
        <taxon>Pentatomoidea</taxon>
        <taxon>Pentatomidae</taxon>
        <taxon>Pentatominae</taxon>
        <taxon>Nezara</taxon>
    </lineage>
</organism>
<dbReference type="GO" id="GO:0003712">
    <property type="term" value="F:transcription coregulator activity"/>
    <property type="evidence" value="ECO:0007669"/>
    <property type="project" value="UniProtKB-ARBA"/>
</dbReference>
<keyword evidence="4" id="KW-0678">Repressor</keyword>
<dbReference type="AlphaFoldDB" id="A0A9P0MNV1"/>
<dbReference type="GO" id="GO:0042127">
    <property type="term" value="P:regulation of cell population proliferation"/>
    <property type="evidence" value="ECO:0007669"/>
    <property type="project" value="UniProtKB-ARBA"/>
</dbReference>
<dbReference type="Gene3D" id="3.40.50.300">
    <property type="entry name" value="P-loop containing nucleotide triphosphate hydrolases"/>
    <property type="match status" value="1"/>
</dbReference>
<dbReference type="GO" id="GO:0060828">
    <property type="term" value="P:regulation of canonical Wnt signaling pathway"/>
    <property type="evidence" value="ECO:0007669"/>
    <property type="project" value="UniProtKB-ARBA"/>
</dbReference>
<dbReference type="FunFam" id="1.10.8.60:FF:000010">
    <property type="entry name" value="RuvB-like helicase"/>
    <property type="match status" value="1"/>
</dbReference>
<dbReference type="Pfam" id="PF17856">
    <property type="entry name" value="TIP49_C"/>
    <property type="match status" value="1"/>
</dbReference>
<evidence type="ECO:0000256" key="11">
    <source>
        <dbReference type="ARBA" id="ARBA00023163"/>
    </source>
</evidence>
<keyword evidence="7 14" id="KW-0378">Hydrolase</keyword>
<dbReference type="EMBL" id="OV725080">
    <property type="protein sequence ID" value="CAH1399504.1"/>
    <property type="molecule type" value="Genomic_DNA"/>
</dbReference>
<comment type="similarity">
    <text evidence="3 14">Belongs to the RuvB family.</text>
</comment>
<evidence type="ECO:0000256" key="13">
    <source>
        <dbReference type="ARBA" id="ARBA00023242"/>
    </source>
</evidence>
<comment type="function">
    <text evidence="1 14">Proposed core component of the chromatin remodeling Ino80 complex which is involved in transcriptional regulation, DNA replication and probably DNA repair.</text>
</comment>
<dbReference type="Gene3D" id="1.10.8.60">
    <property type="match status" value="1"/>
</dbReference>
<evidence type="ECO:0000256" key="4">
    <source>
        <dbReference type="ARBA" id="ARBA00022491"/>
    </source>
</evidence>
<evidence type="ECO:0000256" key="12">
    <source>
        <dbReference type="ARBA" id="ARBA00023204"/>
    </source>
</evidence>
<evidence type="ECO:0000256" key="6">
    <source>
        <dbReference type="ARBA" id="ARBA00022763"/>
    </source>
</evidence>
<evidence type="ECO:0000256" key="1">
    <source>
        <dbReference type="ARBA" id="ARBA00002300"/>
    </source>
</evidence>
<dbReference type="InterPro" id="IPR042487">
    <property type="entry name" value="RuvBL1/2_DNA/RNA_bd_dom"/>
</dbReference>